<proteinExistence type="predicted"/>
<evidence type="ECO:0000313" key="3">
    <source>
        <dbReference type="Proteomes" id="UP000265719"/>
    </source>
</evidence>
<dbReference type="RefSeq" id="WP_147416951.1">
    <property type="nucleotide sequence ID" value="NZ_CP063196.1"/>
</dbReference>
<evidence type="ECO:0000313" key="2">
    <source>
        <dbReference type="EMBL" id="UOE19566.1"/>
    </source>
</evidence>
<gene>
    <name evidence="2" type="ORF">NI17_023135</name>
</gene>
<sequence length="97" mass="10600">MERPTQVRHSDNRPPAPPTVRATASRVRPYTTRVLTATAVPHGPDLAWTPRAASEEPPQATLVRPYLIAHEQRERARASAARSGPGTDLPLGWTEAC</sequence>
<feature type="region of interest" description="Disordered" evidence="1">
    <location>
        <begin position="1"/>
        <end position="24"/>
    </location>
</feature>
<dbReference type="AlphaFoldDB" id="A0AA97LX53"/>
<dbReference type="Proteomes" id="UP000265719">
    <property type="component" value="Chromosome"/>
</dbReference>
<name>A0AA97LX53_9ACTN</name>
<dbReference type="EMBL" id="CP063196">
    <property type="protein sequence ID" value="UOE19566.1"/>
    <property type="molecule type" value="Genomic_DNA"/>
</dbReference>
<feature type="compositionally biased region" description="Basic and acidic residues" evidence="1">
    <location>
        <begin position="1"/>
        <end position="12"/>
    </location>
</feature>
<accession>A0AA97LX53</accession>
<organism evidence="2 3">
    <name type="scientific">Thermobifida halotolerans</name>
    <dbReference type="NCBI Taxonomy" id="483545"/>
    <lineage>
        <taxon>Bacteria</taxon>
        <taxon>Bacillati</taxon>
        <taxon>Actinomycetota</taxon>
        <taxon>Actinomycetes</taxon>
        <taxon>Streptosporangiales</taxon>
        <taxon>Nocardiopsidaceae</taxon>
        <taxon>Thermobifida</taxon>
    </lineage>
</organism>
<protein>
    <submittedName>
        <fullName evidence="2">Uncharacterized protein</fullName>
    </submittedName>
</protein>
<reference evidence="2" key="1">
    <citation type="submission" date="2020-10" db="EMBL/GenBank/DDBJ databases">
        <title>De novo genome project of the cellulose decomposer Thermobifida halotolerans type strain.</title>
        <authorList>
            <person name="Nagy I."/>
            <person name="Horvath B."/>
            <person name="Kukolya J."/>
            <person name="Nagy I."/>
            <person name="Orsini M."/>
        </authorList>
    </citation>
    <scope>NUCLEOTIDE SEQUENCE</scope>
    <source>
        <strain evidence="2">DSM 44931</strain>
    </source>
</reference>
<dbReference type="KEGG" id="thao:NI17_023135"/>
<evidence type="ECO:0000256" key="1">
    <source>
        <dbReference type="SAM" id="MobiDB-lite"/>
    </source>
</evidence>
<feature type="region of interest" description="Disordered" evidence="1">
    <location>
        <begin position="74"/>
        <end position="97"/>
    </location>
</feature>
<keyword evidence="3" id="KW-1185">Reference proteome</keyword>